<dbReference type="AlphaFoldDB" id="V2W9B4"/>
<evidence type="ECO:0000313" key="2">
    <source>
        <dbReference type="Proteomes" id="UP000017559"/>
    </source>
</evidence>
<name>V2W9B4_MONRO</name>
<dbReference type="Proteomes" id="UP000017559">
    <property type="component" value="Unassembled WGS sequence"/>
</dbReference>
<gene>
    <name evidence="1" type="ORF">Moror_15627</name>
</gene>
<organism evidence="1 2">
    <name type="scientific">Moniliophthora roreri (strain MCA 2997)</name>
    <name type="common">Cocoa frosty pod rot fungus</name>
    <name type="synonym">Crinipellis roreri</name>
    <dbReference type="NCBI Taxonomy" id="1381753"/>
    <lineage>
        <taxon>Eukaryota</taxon>
        <taxon>Fungi</taxon>
        <taxon>Dikarya</taxon>
        <taxon>Basidiomycota</taxon>
        <taxon>Agaricomycotina</taxon>
        <taxon>Agaricomycetes</taxon>
        <taxon>Agaricomycetidae</taxon>
        <taxon>Agaricales</taxon>
        <taxon>Marasmiineae</taxon>
        <taxon>Marasmiaceae</taxon>
        <taxon>Moniliophthora</taxon>
    </lineage>
</organism>
<dbReference type="HOGENOM" id="CLU_2483883_0_0_1"/>
<sequence length="87" mass="10198">MSPVFCTRHLSEYSITWTQLRLDVVGNEEFDIWSAREISTDLNALTFQRHHKCPRWWRQNLKVTPAVSYRNAPSRDASYASVPITFP</sequence>
<protein>
    <submittedName>
        <fullName evidence="1">Uncharacterized protein</fullName>
    </submittedName>
</protein>
<comment type="caution">
    <text evidence="1">The sequence shown here is derived from an EMBL/GenBank/DDBJ whole genome shotgun (WGS) entry which is preliminary data.</text>
</comment>
<keyword evidence="2" id="KW-1185">Reference proteome</keyword>
<proteinExistence type="predicted"/>
<dbReference type="KEGG" id="mrr:Moror_15627"/>
<accession>V2W9B4</accession>
<evidence type="ECO:0000313" key="1">
    <source>
        <dbReference type="EMBL" id="ESK83393.1"/>
    </source>
</evidence>
<dbReference type="EMBL" id="AWSO01001553">
    <property type="protein sequence ID" value="ESK83393.1"/>
    <property type="molecule type" value="Genomic_DNA"/>
</dbReference>
<reference evidence="1 2" key="1">
    <citation type="journal article" date="2014" name="BMC Genomics">
        <title>Genome and secretome analysis of the hemibiotrophic fungal pathogen, Moniliophthora roreri, which causes frosty pod rot disease of cacao: mechanisms of the biotrophic and necrotrophic phases.</title>
        <authorList>
            <person name="Meinhardt L.W."/>
            <person name="Costa G.G.L."/>
            <person name="Thomazella D.P.T."/>
            <person name="Teixeira P.J.P.L."/>
            <person name="Carazzolle M.F."/>
            <person name="Schuster S.C."/>
            <person name="Carlson J.E."/>
            <person name="Guiltinan M.J."/>
            <person name="Mieczkowski P."/>
            <person name="Farmer A."/>
            <person name="Ramaraj T."/>
            <person name="Crozier J."/>
            <person name="Davis R.E."/>
            <person name="Shao J."/>
            <person name="Melnick R.L."/>
            <person name="Pereira G.A.G."/>
            <person name="Bailey B.A."/>
        </authorList>
    </citation>
    <scope>NUCLEOTIDE SEQUENCE [LARGE SCALE GENOMIC DNA]</scope>
    <source>
        <strain evidence="1 2">MCA 2997</strain>
    </source>
</reference>